<gene>
    <name evidence="3" type="ORF">CASFOL_014088</name>
</gene>
<evidence type="ECO:0000313" key="3">
    <source>
        <dbReference type="EMBL" id="KAL3643273.1"/>
    </source>
</evidence>
<dbReference type="AlphaFoldDB" id="A0ABD3DLV7"/>
<feature type="compositionally biased region" description="Polar residues" evidence="2">
    <location>
        <begin position="343"/>
        <end position="362"/>
    </location>
</feature>
<accession>A0ABD3DLV7</accession>
<organism evidence="3 4">
    <name type="scientific">Castilleja foliolosa</name>
    <dbReference type="NCBI Taxonomy" id="1961234"/>
    <lineage>
        <taxon>Eukaryota</taxon>
        <taxon>Viridiplantae</taxon>
        <taxon>Streptophyta</taxon>
        <taxon>Embryophyta</taxon>
        <taxon>Tracheophyta</taxon>
        <taxon>Spermatophyta</taxon>
        <taxon>Magnoliopsida</taxon>
        <taxon>eudicotyledons</taxon>
        <taxon>Gunneridae</taxon>
        <taxon>Pentapetalae</taxon>
        <taxon>asterids</taxon>
        <taxon>lamiids</taxon>
        <taxon>Lamiales</taxon>
        <taxon>Orobanchaceae</taxon>
        <taxon>Pedicularideae</taxon>
        <taxon>Castillejinae</taxon>
        <taxon>Castilleja</taxon>
    </lineage>
</organism>
<dbReference type="Proteomes" id="UP001632038">
    <property type="component" value="Unassembled WGS sequence"/>
</dbReference>
<comment type="caution">
    <text evidence="3">The sequence shown here is derived from an EMBL/GenBank/DDBJ whole genome shotgun (WGS) entry which is preliminary data.</text>
</comment>
<evidence type="ECO:0000256" key="2">
    <source>
        <dbReference type="SAM" id="MobiDB-lite"/>
    </source>
</evidence>
<evidence type="ECO:0000256" key="1">
    <source>
        <dbReference type="SAM" id="Coils"/>
    </source>
</evidence>
<feature type="compositionally biased region" description="Basic and acidic residues" evidence="2">
    <location>
        <begin position="201"/>
        <end position="211"/>
    </location>
</feature>
<sequence>MAPLPGNRFRMEEAYHHHPHYSHYPHPQYPNTYYYEPYDYYESYEPKVYYDYYEPPSEEEVTISIIAELTQKLNERLESMDSQMNERFKKIEGAMGQIAKEVKELQSEEASISTIVEATQKINERLETMENQTNERFDKLERLMCQLAEDVKGLQIAEKVVCKPDSLTSIIPSQSNHEVIRSSIRSNDQSNDTPGSLLIKPSDRTSKRRPFDGFIRSNELSNDLGRMFPGFHSMASFDRMSHRMNTSRLKIRIKTPPSSHFFIFKQHIQKSHPFTTFQISFSSYKILPNTSRATHCCKNQEEKHPNTPQILPNTKLYHTHKVFDKLPEPSFLTSYPKFRTMPPRNSRSQGTRRQRGDISQQHGVPFPVFNEEEVAIFKSLETRHVTSPKWFDLNQYEQDARLNRRFGSVFTGYIDGLKAGVLARNKRPGFKPIMLEFITTFKIGVTGNMTYRLNGKVLELKEDEVTRLMGIDGHGRVGQHDEDYDSGNFWNYLTGGRPGNFSRLQASRIHDDEVYVAYKFIAHVILNKDESSVISKAELYALWCMTNGKPVRLIPLITSSLEYIIKSRTKQSPAYMAFGGLITMIADFHGIDLDDDEADYPSEEFAVPGRKIGNAWRLIPQNREEELPDSGNDDDDEDEDEDAFDDGARPRRRGLANEPAYMEVDERELDEDEEDADYQEEEEEAYEEPSGWRAAEARLNQRFDAWSSEFRGYQDEARSRHEELIRRDDEARERQEVRHKELMDAIARWNTGPPPS</sequence>
<evidence type="ECO:0000313" key="4">
    <source>
        <dbReference type="Proteomes" id="UP001632038"/>
    </source>
</evidence>
<feature type="region of interest" description="Disordered" evidence="2">
    <location>
        <begin position="334"/>
        <end position="363"/>
    </location>
</feature>
<feature type="compositionally biased region" description="Polar residues" evidence="2">
    <location>
        <begin position="183"/>
        <end position="194"/>
    </location>
</feature>
<keyword evidence="4" id="KW-1185">Reference proteome</keyword>
<dbReference type="EMBL" id="JAVIJP010000016">
    <property type="protein sequence ID" value="KAL3643273.1"/>
    <property type="molecule type" value="Genomic_DNA"/>
</dbReference>
<feature type="region of interest" description="Disordered" evidence="2">
    <location>
        <begin position="618"/>
        <end position="691"/>
    </location>
</feature>
<feature type="coiled-coil region" evidence="1">
    <location>
        <begin position="66"/>
        <end position="143"/>
    </location>
</feature>
<feature type="region of interest" description="Disordered" evidence="2">
    <location>
        <begin position="183"/>
        <end position="211"/>
    </location>
</feature>
<feature type="compositionally biased region" description="Acidic residues" evidence="2">
    <location>
        <begin position="626"/>
        <end position="645"/>
    </location>
</feature>
<reference evidence="4" key="1">
    <citation type="journal article" date="2024" name="IScience">
        <title>Strigolactones Initiate the Formation of Haustorium-like Structures in Castilleja.</title>
        <authorList>
            <person name="Buerger M."/>
            <person name="Peterson D."/>
            <person name="Chory J."/>
        </authorList>
    </citation>
    <scope>NUCLEOTIDE SEQUENCE [LARGE SCALE GENOMIC DNA]</scope>
</reference>
<proteinExistence type="predicted"/>
<protein>
    <submittedName>
        <fullName evidence="3">Uncharacterized protein</fullName>
    </submittedName>
</protein>
<feature type="compositionally biased region" description="Acidic residues" evidence="2">
    <location>
        <begin position="663"/>
        <end position="687"/>
    </location>
</feature>
<keyword evidence="1" id="KW-0175">Coiled coil</keyword>
<name>A0ABD3DLV7_9LAMI</name>